<dbReference type="RefSeq" id="WP_203746478.1">
    <property type="nucleotide sequence ID" value="NZ_BAAAUC010000037.1"/>
</dbReference>
<feature type="region of interest" description="Disordered" evidence="1">
    <location>
        <begin position="85"/>
        <end position="118"/>
    </location>
</feature>
<dbReference type="Proteomes" id="UP000619479">
    <property type="component" value="Unassembled WGS sequence"/>
</dbReference>
<accession>A0A919IL16</accession>
<organism evidence="2 3">
    <name type="scientific">Actinoplanes cyaneus</name>
    <dbReference type="NCBI Taxonomy" id="52696"/>
    <lineage>
        <taxon>Bacteria</taxon>
        <taxon>Bacillati</taxon>
        <taxon>Actinomycetota</taxon>
        <taxon>Actinomycetes</taxon>
        <taxon>Micromonosporales</taxon>
        <taxon>Micromonosporaceae</taxon>
        <taxon>Actinoplanes</taxon>
    </lineage>
</organism>
<protein>
    <submittedName>
        <fullName evidence="2">Uncharacterized protein</fullName>
    </submittedName>
</protein>
<name>A0A919IL16_9ACTN</name>
<dbReference type="EMBL" id="BOMH01000043">
    <property type="protein sequence ID" value="GID68010.1"/>
    <property type="molecule type" value="Genomic_DNA"/>
</dbReference>
<evidence type="ECO:0000256" key="1">
    <source>
        <dbReference type="SAM" id="MobiDB-lite"/>
    </source>
</evidence>
<keyword evidence="3" id="KW-1185">Reference proteome</keyword>
<evidence type="ECO:0000313" key="2">
    <source>
        <dbReference type="EMBL" id="GID68010.1"/>
    </source>
</evidence>
<dbReference type="AlphaFoldDB" id="A0A919IL16"/>
<comment type="caution">
    <text evidence="2">The sequence shown here is derived from an EMBL/GenBank/DDBJ whole genome shotgun (WGS) entry which is preliminary data.</text>
</comment>
<proteinExistence type="predicted"/>
<feature type="compositionally biased region" description="Basic and acidic residues" evidence="1">
    <location>
        <begin position="104"/>
        <end position="118"/>
    </location>
</feature>
<reference evidence="2" key="1">
    <citation type="submission" date="2021-01" db="EMBL/GenBank/DDBJ databases">
        <title>Whole genome shotgun sequence of Actinoplanes cyaneus NBRC 14990.</title>
        <authorList>
            <person name="Komaki H."/>
            <person name="Tamura T."/>
        </authorList>
    </citation>
    <scope>NUCLEOTIDE SEQUENCE</scope>
    <source>
        <strain evidence="2">NBRC 14990</strain>
    </source>
</reference>
<gene>
    <name evidence="2" type="ORF">Acy02nite_58910</name>
</gene>
<evidence type="ECO:0000313" key="3">
    <source>
        <dbReference type="Proteomes" id="UP000619479"/>
    </source>
</evidence>
<sequence>MTGLWDAERDAGEVTRALNGLAALLGRDAEEPPDADTLRIMRQLVEAGASSAGRVQGYLRQLRGPGDGDAVALAPVLAPWRDWTPSHGPLFGARRAPVTRSARRAGEVPQPRRCDPGE</sequence>